<evidence type="ECO:0000313" key="3">
    <source>
        <dbReference type="Proteomes" id="UP000319976"/>
    </source>
</evidence>
<feature type="transmembrane region" description="Helical" evidence="1">
    <location>
        <begin position="40"/>
        <end position="60"/>
    </location>
</feature>
<keyword evidence="1" id="KW-0812">Transmembrane</keyword>
<keyword evidence="3" id="KW-1185">Reference proteome</keyword>
<evidence type="ECO:0000256" key="1">
    <source>
        <dbReference type="SAM" id="Phobius"/>
    </source>
</evidence>
<sequence length="66" mass="7411">MIHRAVLNMKTLRLTIWCVLPQLYALPAFGQEVTPTATRSSIPDWIILGLLVSGVLFAICRTSRRT</sequence>
<keyword evidence="1" id="KW-0472">Membrane</keyword>
<reference evidence="2 3" key="1">
    <citation type="submission" date="2019-02" db="EMBL/GenBank/DDBJ databases">
        <title>Deep-cultivation of Planctomycetes and their phenomic and genomic characterization uncovers novel biology.</title>
        <authorList>
            <person name="Wiegand S."/>
            <person name="Jogler M."/>
            <person name="Boedeker C."/>
            <person name="Pinto D."/>
            <person name="Vollmers J."/>
            <person name="Rivas-Marin E."/>
            <person name="Kohn T."/>
            <person name="Peeters S.H."/>
            <person name="Heuer A."/>
            <person name="Rast P."/>
            <person name="Oberbeckmann S."/>
            <person name="Bunk B."/>
            <person name="Jeske O."/>
            <person name="Meyerdierks A."/>
            <person name="Storesund J.E."/>
            <person name="Kallscheuer N."/>
            <person name="Luecker S."/>
            <person name="Lage O.M."/>
            <person name="Pohl T."/>
            <person name="Merkel B.J."/>
            <person name="Hornburger P."/>
            <person name="Mueller R.-W."/>
            <person name="Bruemmer F."/>
            <person name="Labrenz M."/>
            <person name="Spormann A.M."/>
            <person name="Op den Camp H."/>
            <person name="Overmann J."/>
            <person name="Amann R."/>
            <person name="Jetten M.S.M."/>
            <person name="Mascher T."/>
            <person name="Medema M.H."/>
            <person name="Devos D.P."/>
            <person name="Kaster A.-K."/>
            <person name="Ovreas L."/>
            <person name="Rohde M."/>
            <person name="Galperin M.Y."/>
            <person name="Jogler C."/>
        </authorList>
    </citation>
    <scope>NUCLEOTIDE SEQUENCE [LARGE SCALE GENOMIC DNA]</scope>
    <source>
        <strain evidence="2 3">V22</strain>
    </source>
</reference>
<dbReference type="EMBL" id="CP036316">
    <property type="protein sequence ID" value="QDT64218.1"/>
    <property type="molecule type" value="Genomic_DNA"/>
</dbReference>
<gene>
    <name evidence="2" type="ORF">V22_14490</name>
</gene>
<dbReference type="KEGG" id="chya:V22_14490"/>
<proteinExistence type="predicted"/>
<dbReference type="Proteomes" id="UP000319976">
    <property type="component" value="Chromosome"/>
</dbReference>
<dbReference type="AlphaFoldDB" id="A0A517T766"/>
<accession>A0A517T766</accession>
<keyword evidence="1" id="KW-1133">Transmembrane helix</keyword>
<name>A0A517T766_9PLAN</name>
<organism evidence="2 3">
    <name type="scientific">Calycomorphotria hydatis</name>
    <dbReference type="NCBI Taxonomy" id="2528027"/>
    <lineage>
        <taxon>Bacteria</taxon>
        <taxon>Pseudomonadati</taxon>
        <taxon>Planctomycetota</taxon>
        <taxon>Planctomycetia</taxon>
        <taxon>Planctomycetales</taxon>
        <taxon>Planctomycetaceae</taxon>
        <taxon>Calycomorphotria</taxon>
    </lineage>
</organism>
<evidence type="ECO:0000313" key="2">
    <source>
        <dbReference type="EMBL" id="QDT64218.1"/>
    </source>
</evidence>
<protein>
    <submittedName>
        <fullName evidence="2">Uncharacterized protein</fullName>
    </submittedName>
</protein>